<sequence>MPKLAISFVRPRFVPMRFTPTGPSIPDELLTARDAGDVLFFCGAGVSKASAGLPDFYRLAEMVMDELGAIQTSPPRQVFAATRKLQEEIQNPGIGGLVAADRLFSLLERDFDAIDVRAAVAKSLKPVVDSSSALTPHRTLLDLSRGPTGEPRLVTTNFDLLFEQCDATLPQFSPPHLPDPRREQDFRGIVHLHGRVNDSYTAAHDNELVMSSADFGYAYLSEGWATRYINLLLQRYQIVFVGYSADDPPIQYLLEALSRFSTPGNAMYAFQSGDTAQAGALWAHKGVTPIAYSSDHQHAALWESLEQWAIRARDVDAWNDDVLCKAMSGPVALEPHERGIVAHLASTLDGASRIAAAQVPIPAEWLFVFDRNARYFGPPQEPRILLSNDIPPFFDTVCLDSDEPPIRDEDLTLNASSMPAEAWDAFEINRGDIAVVGPESVAGWRDCQHPDLPHRLRSLQQWLLRVSHQPSALIWAAGISALHPGIISRLQYRLRFDSAKYSPKLRSDWQFVLSSLSQHRSDPDHQKYSVEGKASVSGWTASLVQEAMRLYRPQLRVEPSHGVSAFCGAAEQDLIHVSLDYVRPHSEIDIPPHQRKYALSLLRQEIEHAIRLEREINPDFYSYLHTLVRNDGAPGDRDSHGITGHVVAYIGLLFALADVDAAGARLEVSHWGDSDDISTRIRIVAASRSDLASPAEAANAYLNLTDVDFWDDAHERDLLISIRARWPELPPNAQEQLTNRILNGEIPYDGVANDTKVRCRLGRVQWLKKHGIDIEASHSDKIDELRNLVPDWTEDAAFFTGRPKFEVFSVDQDTALAPLAGVMLVDIVAKVEEIRNQQPRHLHTVSEPFLGLVNHSPSKALKALVLAQRKGIYHPWTWATLLNKEHASPRLVYALAARLSRLSPHQLRQVVREAANWLRRNTQRLDSISHQMFWDLWQACAESLRCEPFDDPAGKRNRSWIEQSVDSAAARLAESAFLVDSDLDTPVILSELTTRIVQLLQLPAPFRQHAIFRIAMRFEVFFAKDSQWTTETLLPLSSSQGNDSAAFWQGYLYRTTTLSPKAFALFKDVLISHVRDRTLLKGGSALIAATLLDRWMQRTEAACAEEAMSDSELREILVLSDEEFRDELVRTLARWTKESPAKYDDQVLYFLEKVWPLQKVVKNARMTARLVDLAFAVSDRFSEAVKLIVPKVVIAPRELSMRYYKVDERVVQSHGPALVDLLWQTLPTAASMWPDDVDNLLTELQRLPTLNGSAKLSTLLRRSKYRR</sequence>
<dbReference type="Pfam" id="PF13289">
    <property type="entry name" value="SIR2_2"/>
    <property type="match status" value="1"/>
</dbReference>
<accession>Q1L9J1</accession>
<dbReference type="EMBL" id="CP000355">
    <property type="protein sequence ID" value="ABF13185.1"/>
    <property type="molecule type" value="Genomic_DNA"/>
</dbReference>
<dbReference type="AlphaFoldDB" id="Q1L9J1"/>
<keyword evidence="2" id="KW-1185">Reference proteome</keyword>
<protein>
    <submittedName>
        <fullName evidence="1">Uncharacterized protein</fullName>
    </submittedName>
</protein>
<dbReference type="Proteomes" id="UP000002429">
    <property type="component" value="Plasmid pMOL28"/>
</dbReference>
<name>Q1L9J1_CUPMC</name>
<proteinExistence type="predicted"/>
<dbReference type="HOGENOM" id="CLU_267953_0_0_4"/>
<organism evidence="1 2">
    <name type="scientific">Cupriavidus metallidurans (strain ATCC 43123 / DSM 2839 / NBRC 102507 / CH34)</name>
    <name type="common">Ralstonia metallidurans</name>
    <dbReference type="NCBI Taxonomy" id="266264"/>
    <lineage>
        <taxon>Bacteria</taxon>
        <taxon>Pseudomonadati</taxon>
        <taxon>Pseudomonadota</taxon>
        <taxon>Betaproteobacteria</taxon>
        <taxon>Burkholderiales</taxon>
        <taxon>Burkholderiaceae</taxon>
        <taxon>Cupriavidus</taxon>
    </lineage>
</organism>
<dbReference type="RefSeq" id="WP_011514920.1">
    <property type="nucleotide sequence ID" value="NC_007972.2"/>
</dbReference>
<dbReference type="KEGG" id="rme:Rmet_6326"/>
<dbReference type="SUPFAM" id="SSF52467">
    <property type="entry name" value="DHS-like NAD/FAD-binding domain"/>
    <property type="match status" value="1"/>
</dbReference>
<geneLocation type="plasmid" evidence="1 2">
    <name>pMOL28</name>
</geneLocation>
<gene>
    <name evidence="1" type="ordered locus">Rmet_6326</name>
</gene>
<evidence type="ECO:0000313" key="2">
    <source>
        <dbReference type="Proteomes" id="UP000002429"/>
    </source>
</evidence>
<dbReference type="InterPro" id="IPR029035">
    <property type="entry name" value="DHS-like_NAD/FAD-binding_dom"/>
</dbReference>
<keyword evidence="1" id="KW-0614">Plasmid</keyword>
<evidence type="ECO:0000313" key="1">
    <source>
        <dbReference type="EMBL" id="ABF13185.1"/>
    </source>
</evidence>
<reference evidence="2" key="1">
    <citation type="journal article" date="2010" name="PLoS ONE">
        <title>The complete genome sequence of Cupriavidus metallidurans strain CH34, a master survivalist in harsh and anthropogenic environments.</title>
        <authorList>
            <person name="Janssen P.J."/>
            <person name="Van Houdt R."/>
            <person name="Moors H."/>
            <person name="Monsieurs P."/>
            <person name="Morin N."/>
            <person name="Michaux A."/>
            <person name="Benotmane M.A."/>
            <person name="Leys N."/>
            <person name="Vallaeys T."/>
            <person name="Lapidus A."/>
            <person name="Monchy S."/>
            <person name="Medigue C."/>
            <person name="Taghavi S."/>
            <person name="McCorkle S."/>
            <person name="Dunn J."/>
            <person name="van der Lelie D."/>
            <person name="Mergeay M."/>
        </authorList>
    </citation>
    <scope>NUCLEOTIDE SEQUENCE [LARGE SCALE GENOMIC DNA]</scope>
    <source>
        <strain evidence="2">ATCC 43123 / DSM 2839 / NBRC 102507 / CH34</strain>
    </source>
</reference>